<evidence type="ECO:0000313" key="4">
    <source>
        <dbReference type="EMBL" id="MEN2745469.1"/>
    </source>
</evidence>
<dbReference type="InterPro" id="IPR025736">
    <property type="entry name" value="PucR_C-HTH_dom"/>
</dbReference>
<organism evidence="4 5">
    <name type="scientific">Sinomonas halotolerans</name>
    <dbReference type="NCBI Taxonomy" id="1644133"/>
    <lineage>
        <taxon>Bacteria</taxon>
        <taxon>Bacillati</taxon>
        <taxon>Actinomycetota</taxon>
        <taxon>Actinomycetes</taxon>
        <taxon>Micrococcales</taxon>
        <taxon>Micrococcaceae</taxon>
        <taxon>Sinomonas</taxon>
    </lineage>
</organism>
<proteinExistence type="inferred from homology"/>
<name>A0ABU9X1Y5_9MICC</name>
<comment type="similarity">
    <text evidence="1">Belongs to the CdaR family.</text>
</comment>
<evidence type="ECO:0000313" key="5">
    <source>
        <dbReference type="Proteomes" id="UP001422074"/>
    </source>
</evidence>
<feature type="domain" description="PucR C-terminal helix-turn-helix" evidence="2">
    <location>
        <begin position="467"/>
        <end position="522"/>
    </location>
</feature>
<sequence length="536" mass="55706">MGSTIKSILADLPPGWAQLRLDAAEADRDIARVLVVEAADLAGVPGAHPGVGSALVCLVGARGRAAVPAIERAALAGPAAVAVKGEGDQAAEAEDICRAHGVGLLLVAPEAPWDRIVSAAARRINGAEPQAAAMALLEEDLFALAQTTARITSSHVVIEDAANRVLAYSTLSNNIDELRKASILTRRGPREYELMLKDLGAYREMHRTRGVVRVPARPEQGLRERAAIAIFAGERIMGYIWLQETGAGFGENVAYALTGAARRAASELIRYRNQQSVTMHADRIDRLLAGPAQALACAKTLGVAHDAPSCLLLVGVSPADAMAEDAELVHGQLADLVALHAAAFKGSAIVGQHGGRTAAVLPALAARTDTAALRSLGSLVAADAKRHLGVTAFVAVGRIVPSLTALHASLAEAEAVMDSLLRGAGAQVAAIDDVETDVLLHEAVSAFATSGFRHRALTDLLTGDPELAGTLSGYFGASADVAACARAMGVHRNTVYYRVAKAERLTRLDFGNPAHAAIAQLHLGLWSRGALRGGGS</sequence>
<dbReference type="InterPro" id="IPR042070">
    <property type="entry name" value="PucR_C-HTH_sf"/>
</dbReference>
<dbReference type="Pfam" id="PF13556">
    <property type="entry name" value="HTH_30"/>
    <property type="match status" value="1"/>
</dbReference>
<evidence type="ECO:0000256" key="1">
    <source>
        <dbReference type="ARBA" id="ARBA00006754"/>
    </source>
</evidence>
<evidence type="ECO:0000259" key="3">
    <source>
        <dbReference type="Pfam" id="PF17853"/>
    </source>
</evidence>
<accession>A0ABU9X1Y5</accession>
<dbReference type="EMBL" id="JBDFRB010000013">
    <property type="protein sequence ID" value="MEN2745469.1"/>
    <property type="molecule type" value="Genomic_DNA"/>
</dbReference>
<comment type="caution">
    <text evidence="4">The sequence shown here is derived from an EMBL/GenBank/DDBJ whole genome shotgun (WGS) entry which is preliminary data.</text>
</comment>
<dbReference type="Proteomes" id="UP001422074">
    <property type="component" value="Unassembled WGS sequence"/>
</dbReference>
<dbReference type="PANTHER" id="PTHR33744">
    <property type="entry name" value="CARBOHYDRATE DIACID REGULATOR"/>
    <property type="match status" value="1"/>
</dbReference>
<dbReference type="Gene3D" id="1.10.10.2840">
    <property type="entry name" value="PucR C-terminal helix-turn-helix domain"/>
    <property type="match status" value="1"/>
</dbReference>
<dbReference type="RefSeq" id="WP_345885862.1">
    <property type="nucleotide sequence ID" value="NZ_JBDFRB010000013.1"/>
</dbReference>
<evidence type="ECO:0000259" key="2">
    <source>
        <dbReference type="Pfam" id="PF13556"/>
    </source>
</evidence>
<dbReference type="InterPro" id="IPR051448">
    <property type="entry name" value="CdaR-like_regulators"/>
</dbReference>
<dbReference type="InterPro" id="IPR041522">
    <property type="entry name" value="CdaR_GGDEF"/>
</dbReference>
<protein>
    <submittedName>
        <fullName evidence="4">Helix-turn-helix domain-containing protein</fullName>
    </submittedName>
</protein>
<dbReference type="PANTHER" id="PTHR33744:SF17">
    <property type="entry name" value="CONSERVED PROTEIN"/>
    <property type="match status" value="1"/>
</dbReference>
<feature type="domain" description="CdaR GGDEF-like" evidence="3">
    <location>
        <begin position="293"/>
        <end position="417"/>
    </location>
</feature>
<gene>
    <name evidence="4" type="ORF">ABCQ75_13115</name>
</gene>
<keyword evidence="5" id="KW-1185">Reference proteome</keyword>
<dbReference type="Pfam" id="PF17853">
    <property type="entry name" value="GGDEF_2"/>
    <property type="match status" value="1"/>
</dbReference>
<reference evidence="4 5" key="1">
    <citation type="submission" date="2024-05" db="EMBL/GenBank/DDBJ databases">
        <title>Sinomonas sp. nov., isolated from a waste landfill.</title>
        <authorList>
            <person name="Zhao Y."/>
        </authorList>
    </citation>
    <scope>NUCLEOTIDE SEQUENCE [LARGE SCALE GENOMIC DNA]</scope>
    <source>
        <strain evidence="4 5">CCTCC AB2014300</strain>
    </source>
</reference>